<organism evidence="2 3">
    <name type="scientific">Porphyra umbilicalis</name>
    <name type="common">Purple laver</name>
    <name type="synonym">Red alga</name>
    <dbReference type="NCBI Taxonomy" id="2786"/>
    <lineage>
        <taxon>Eukaryota</taxon>
        <taxon>Rhodophyta</taxon>
        <taxon>Bangiophyceae</taxon>
        <taxon>Bangiales</taxon>
        <taxon>Bangiaceae</taxon>
        <taxon>Porphyra</taxon>
    </lineage>
</organism>
<dbReference type="GO" id="GO:0033730">
    <property type="term" value="F:arogenate dehydrogenase (NADP+) activity"/>
    <property type="evidence" value="ECO:0007669"/>
    <property type="project" value="InterPro"/>
</dbReference>
<dbReference type="EMBL" id="KV918762">
    <property type="protein sequence ID" value="OSX81422.1"/>
    <property type="molecule type" value="Genomic_DNA"/>
</dbReference>
<gene>
    <name evidence="2" type="ORF">BU14_0021s0027</name>
</gene>
<dbReference type="Proteomes" id="UP000218209">
    <property type="component" value="Unassembled WGS sequence"/>
</dbReference>
<proteinExistence type="predicted"/>
<sequence length="152" mass="16946">MFGHESGRHSWAGLPFVYDRLLVTNRGHGDAIPDVWAPEGCRMVKMAVTKHEASAASTQFVTHPTRRLLAGLGVGGTPINTQGYESLLGSWTRPSSTPLTYTMARRSTTPRRAEGSTGWKRRLRPSALGSTPAKQPRQPTRPTRTRRRRRRT</sequence>
<dbReference type="OrthoDB" id="2414662at2759"/>
<keyword evidence="3" id="KW-1185">Reference proteome</keyword>
<evidence type="ECO:0000313" key="3">
    <source>
        <dbReference type="Proteomes" id="UP000218209"/>
    </source>
</evidence>
<dbReference type="InterPro" id="IPR045011">
    <property type="entry name" value="TYRAAT1/2"/>
</dbReference>
<dbReference type="PANTHER" id="PTHR43207">
    <property type="entry name" value="AROGENATE DEHYDROGENASE-RELATED"/>
    <property type="match status" value="1"/>
</dbReference>
<protein>
    <submittedName>
        <fullName evidence="2">Uncharacterized protein</fullName>
    </submittedName>
</protein>
<feature type="compositionally biased region" description="Basic residues" evidence="1">
    <location>
        <begin position="143"/>
        <end position="152"/>
    </location>
</feature>
<feature type="non-terminal residue" evidence="2">
    <location>
        <position position="152"/>
    </location>
</feature>
<dbReference type="PANTHER" id="PTHR43207:SF1">
    <property type="entry name" value="OS06G0709000 PROTEIN"/>
    <property type="match status" value="1"/>
</dbReference>
<feature type="region of interest" description="Disordered" evidence="1">
    <location>
        <begin position="95"/>
        <end position="152"/>
    </location>
</feature>
<name>A0A1X6PKQ6_PORUM</name>
<accession>A0A1X6PKQ6</accession>
<dbReference type="AlphaFoldDB" id="A0A1X6PKQ6"/>
<evidence type="ECO:0000313" key="2">
    <source>
        <dbReference type="EMBL" id="OSX81422.1"/>
    </source>
</evidence>
<evidence type="ECO:0000256" key="1">
    <source>
        <dbReference type="SAM" id="MobiDB-lite"/>
    </source>
</evidence>
<dbReference type="GO" id="GO:0006571">
    <property type="term" value="P:tyrosine biosynthetic process"/>
    <property type="evidence" value="ECO:0007669"/>
    <property type="project" value="InterPro"/>
</dbReference>
<reference evidence="2 3" key="1">
    <citation type="submission" date="2017-03" db="EMBL/GenBank/DDBJ databases">
        <title>WGS assembly of Porphyra umbilicalis.</title>
        <authorList>
            <person name="Brawley S.H."/>
            <person name="Blouin N.A."/>
            <person name="Ficko-Blean E."/>
            <person name="Wheeler G.L."/>
            <person name="Lohr M."/>
            <person name="Goodson H.V."/>
            <person name="Jenkins J.W."/>
            <person name="Blaby-Haas C.E."/>
            <person name="Helliwell K.E."/>
            <person name="Chan C."/>
            <person name="Marriage T."/>
            <person name="Bhattacharya D."/>
            <person name="Klein A.S."/>
            <person name="Badis Y."/>
            <person name="Brodie J."/>
            <person name="Cao Y."/>
            <person name="Collen J."/>
            <person name="Dittami S.M."/>
            <person name="Gachon C.M."/>
            <person name="Green B.R."/>
            <person name="Karpowicz S."/>
            <person name="Kim J.W."/>
            <person name="Kudahl U."/>
            <person name="Lin S."/>
            <person name="Michel G."/>
            <person name="Mittag M."/>
            <person name="Olson B.J."/>
            <person name="Pangilinan J."/>
            <person name="Peng Y."/>
            <person name="Qiu H."/>
            <person name="Shu S."/>
            <person name="Singer J.T."/>
            <person name="Smith A.G."/>
            <person name="Sprecher B.N."/>
            <person name="Wagner V."/>
            <person name="Wang W."/>
            <person name="Wang Z.-Y."/>
            <person name="Yan J."/>
            <person name="Yarish C."/>
            <person name="Zoeuner-Riek S."/>
            <person name="Zhuang Y."/>
            <person name="Zou Y."/>
            <person name="Lindquist E.A."/>
            <person name="Grimwood J."/>
            <person name="Barry K."/>
            <person name="Rokhsar D.S."/>
            <person name="Schmutz J."/>
            <person name="Stiller J.W."/>
            <person name="Grossman A.R."/>
            <person name="Prochnik S.E."/>
        </authorList>
    </citation>
    <scope>NUCLEOTIDE SEQUENCE [LARGE SCALE GENOMIC DNA]</scope>
    <source>
        <strain evidence="2">4086291</strain>
    </source>
</reference>